<evidence type="ECO:0000313" key="2">
    <source>
        <dbReference type="Proteomes" id="UP000000768"/>
    </source>
</evidence>
<gene>
    <name evidence="1" type="ORF">SORBI_3006G105700</name>
</gene>
<protein>
    <submittedName>
        <fullName evidence="1">Uncharacterized protein</fullName>
    </submittedName>
</protein>
<name>A0A1B6PLB4_SORBI</name>
<reference evidence="1 2" key="1">
    <citation type="journal article" date="2009" name="Nature">
        <title>The Sorghum bicolor genome and the diversification of grasses.</title>
        <authorList>
            <person name="Paterson A.H."/>
            <person name="Bowers J.E."/>
            <person name="Bruggmann R."/>
            <person name="Dubchak I."/>
            <person name="Grimwood J."/>
            <person name="Gundlach H."/>
            <person name="Haberer G."/>
            <person name="Hellsten U."/>
            <person name="Mitros T."/>
            <person name="Poliakov A."/>
            <person name="Schmutz J."/>
            <person name="Spannagl M."/>
            <person name="Tang H."/>
            <person name="Wang X."/>
            <person name="Wicker T."/>
            <person name="Bharti A.K."/>
            <person name="Chapman J."/>
            <person name="Feltus F.A."/>
            <person name="Gowik U."/>
            <person name="Grigoriev I.V."/>
            <person name="Lyons E."/>
            <person name="Maher C.A."/>
            <person name="Martis M."/>
            <person name="Narechania A."/>
            <person name="Otillar R.P."/>
            <person name="Penning B.W."/>
            <person name="Salamov A.A."/>
            <person name="Wang Y."/>
            <person name="Zhang L."/>
            <person name="Carpita N.C."/>
            <person name="Freeling M."/>
            <person name="Gingle A.R."/>
            <person name="Hash C.T."/>
            <person name="Keller B."/>
            <person name="Klein P."/>
            <person name="Kresovich S."/>
            <person name="McCann M.C."/>
            <person name="Ming R."/>
            <person name="Peterson D.G."/>
            <person name="Mehboob-ur-Rahman"/>
            <person name="Ware D."/>
            <person name="Westhoff P."/>
            <person name="Mayer K.F."/>
            <person name="Messing J."/>
            <person name="Rokhsar D.S."/>
        </authorList>
    </citation>
    <scope>NUCLEOTIDE SEQUENCE [LARGE SCALE GENOMIC DNA]</scope>
    <source>
        <strain evidence="2">cv. BTx623</strain>
    </source>
</reference>
<dbReference type="EMBL" id="CM000765">
    <property type="protein sequence ID" value="KXG26462.1"/>
    <property type="molecule type" value="Genomic_DNA"/>
</dbReference>
<dbReference type="Gramene" id="KXG26462">
    <property type="protein sequence ID" value="KXG26462"/>
    <property type="gene ID" value="SORBI_3006G105700"/>
</dbReference>
<proteinExistence type="predicted"/>
<sequence length="143" mass="15437">MCLDQGMVGDGTIPELGLFGWESEGTGSSSHLTRGIFLRCGMSLSLRFERTDSFPFFPCVRAGEEEQECLLRAQVFRQALGSALTRVGNTSSGFGTGTGMHKREMTSGLGEWPSVKGTRCKTASRATSGRLLTVSVLADRHNL</sequence>
<dbReference type="AlphaFoldDB" id="A0A1B6PLB4"/>
<accession>A0A1B6PLB4</accession>
<dbReference type="InParanoid" id="A0A1B6PLB4"/>
<dbReference type="Proteomes" id="UP000000768">
    <property type="component" value="Chromosome 6"/>
</dbReference>
<evidence type="ECO:0000313" key="1">
    <source>
        <dbReference type="EMBL" id="KXG26462.1"/>
    </source>
</evidence>
<organism evidence="1 2">
    <name type="scientific">Sorghum bicolor</name>
    <name type="common">Sorghum</name>
    <name type="synonym">Sorghum vulgare</name>
    <dbReference type="NCBI Taxonomy" id="4558"/>
    <lineage>
        <taxon>Eukaryota</taxon>
        <taxon>Viridiplantae</taxon>
        <taxon>Streptophyta</taxon>
        <taxon>Embryophyta</taxon>
        <taxon>Tracheophyta</taxon>
        <taxon>Spermatophyta</taxon>
        <taxon>Magnoliopsida</taxon>
        <taxon>Liliopsida</taxon>
        <taxon>Poales</taxon>
        <taxon>Poaceae</taxon>
        <taxon>PACMAD clade</taxon>
        <taxon>Panicoideae</taxon>
        <taxon>Andropogonodae</taxon>
        <taxon>Andropogoneae</taxon>
        <taxon>Sorghinae</taxon>
        <taxon>Sorghum</taxon>
    </lineage>
</organism>
<keyword evidence="2" id="KW-1185">Reference proteome</keyword>
<reference evidence="2" key="2">
    <citation type="journal article" date="2018" name="Plant J.">
        <title>The Sorghum bicolor reference genome: improved assembly, gene annotations, a transcriptome atlas, and signatures of genome organization.</title>
        <authorList>
            <person name="McCormick R.F."/>
            <person name="Truong S.K."/>
            <person name="Sreedasyam A."/>
            <person name="Jenkins J."/>
            <person name="Shu S."/>
            <person name="Sims D."/>
            <person name="Kennedy M."/>
            <person name="Amirebrahimi M."/>
            <person name="Weers B.D."/>
            <person name="McKinley B."/>
            <person name="Mattison A."/>
            <person name="Morishige D.T."/>
            <person name="Grimwood J."/>
            <person name="Schmutz J."/>
            <person name="Mullet J.E."/>
        </authorList>
    </citation>
    <scope>NUCLEOTIDE SEQUENCE [LARGE SCALE GENOMIC DNA]</scope>
    <source>
        <strain evidence="2">cv. BTx623</strain>
    </source>
</reference>